<dbReference type="PANTHER" id="PTHR35831:SF2">
    <property type="entry name" value="OS01G0642200 PROTEIN"/>
    <property type="match status" value="1"/>
</dbReference>
<evidence type="ECO:0000313" key="2">
    <source>
        <dbReference type="EMBL" id="JAT55872.1"/>
    </source>
</evidence>
<name>A0A1D1YML1_9ARAE</name>
<organism evidence="2">
    <name type="scientific">Anthurium amnicola</name>
    <dbReference type="NCBI Taxonomy" id="1678845"/>
    <lineage>
        <taxon>Eukaryota</taxon>
        <taxon>Viridiplantae</taxon>
        <taxon>Streptophyta</taxon>
        <taxon>Embryophyta</taxon>
        <taxon>Tracheophyta</taxon>
        <taxon>Spermatophyta</taxon>
        <taxon>Magnoliopsida</taxon>
        <taxon>Liliopsida</taxon>
        <taxon>Araceae</taxon>
        <taxon>Pothoideae</taxon>
        <taxon>Potheae</taxon>
        <taxon>Anthurium</taxon>
    </lineage>
</organism>
<feature type="region of interest" description="Disordered" evidence="1">
    <location>
        <begin position="44"/>
        <end position="123"/>
    </location>
</feature>
<dbReference type="EMBL" id="GDJX01012064">
    <property type="protein sequence ID" value="JAT55872.1"/>
    <property type="molecule type" value="Transcribed_RNA"/>
</dbReference>
<proteinExistence type="predicted"/>
<dbReference type="AlphaFoldDB" id="A0A1D1YML1"/>
<accession>A0A1D1YML1</accession>
<dbReference type="PANTHER" id="PTHR35831">
    <property type="entry name" value="OS01G0642200 PROTEIN"/>
    <property type="match status" value="1"/>
</dbReference>
<gene>
    <name evidence="2" type="primary">Smarcal1_0</name>
    <name evidence="2" type="ORF">g.21074</name>
</gene>
<sequence>MLVPREREREIYVYIEAELYPMEASKLAAFPHFSPVFQTLVSCRRKSKEEKGGLPQTERMASLKVERPVGSQPASSGQPKKEPSKASEGPAKATASRPGPKKAEQKPREPKKKAKSGKPAARN</sequence>
<reference evidence="2" key="1">
    <citation type="submission" date="2015-07" db="EMBL/GenBank/DDBJ databases">
        <title>Transcriptome Assembly of Anthurium amnicola.</title>
        <authorList>
            <person name="Suzuki J."/>
        </authorList>
    </citation>
    <scope>NUCLEOTIDE SEQUENCE</scope>
</reference>
<protein>
    <submittedName>
        <fullName evidence="2">SWI/SNF-related matrix-associated actin-dependent regulator of chromatin subfamily A-like protein 1</fullName>
    </submittedName>
</protein>
<evidence type="ECO:0000256" key="1">
    <source>
        <dbReference type="SAM" id="MobiDB-lite"/>
    </source>
</evidence>